<evidence type="ECO:0000313" key="4">
    <source>
        <dbReference type="Proteomes" id="UP000016930"/>
    </source>
</evidence>
<evidence type="ECO:0000256" key="1">
    <source>
        <dbReference type="SAM" id="Coils"/>
    </source>
</evidence>
<dbReference type="OrthoDB" id="10611536at2759"/>
<dbReference type="EMBL" id="KB445801">
    <property type="protein sequence ID" value="EMD35212.1"/>
    <property type="molecule type" value="Genomic_DNA"/>
</dbReference>
<feature type="region of interest" description="Disordered" evidence="2">
    <location>
        <begin position="271"/>
        <end position="453"/>
    </location>
</feature>
<sequence>MCDIASSPFVSAIRSFSPLVRQRAVQPGPMPTAGCSDWSVGLYTSSGVIEEQDVRVGEETTRCRVACQPNSAFYIHIEADSNPEGVYVIFELDGIQFDHFWIRSYGWQKVVDGDIIQYAWVSPEPNHGVRIKHTLPDSINVGLHGTIVVTLYSLAGHKEIPEAYHLQEPIKNRSSKQPRQLYYAHINGVVQPNVPQRLERLPTTNTLTQIIGRVVFSYAESALDKRSHNSQMWSSWKRSSDSTLHSLKRNPEPVASNQAVVQMPRASAGRFVKRPHSALTHTADTMTPSSSKRLRARPEDWRPGVSSVFSESTKTLGSDPVDGHEESRQSETFKAKLAGTTRLPSPINRRYPGNASGTGSPAKRGQNATSTQRHLETKTISKKQPVAEHNRPGHSPKLSDANGGASSSYIGHSQGEDGHSGPSAVGTSRSAPLPLPRSRGITDYEHLPGPRPMPEADLEILLPSISNGIQRARVPPGPPKQPFAAVNELERSMAKAVKVSELSLGDRILQEVTMGRPGSYSQNIEDKIKEIESDNDKLSAKITRLEAAKQDNDKALCILRGLQHALRPQ</sequence>
<keyword evidence="1" id="KW-0175">Coiled coil</keyword>
<accession>M2R9T7</accession>
<dbReference type="AlphaFoldDB" id="M2R9T7"/>
<evidence type="ECO:0000313" key="3">
    <source>
        <dbReference type="EMBL" id="EMD35212.1"/>
    </source>
</evidence>
<dbReference type="Proteomes" id="UP000016930">
    <property type="component" value="Unassembled WGS sequence"/>
</dbReference>
<name>M2R9T7_CERS8</name>
<proteinExistence type="predicted"/>
<keyword evidence="4" id="KW-1185">Reference proteome</keyword>
<feature type="compositionally biased region" description="Basic and acidic residues" evidence="2">
    <location>
        <begin position="321"/>
        <end position="334"/>
    </location>
</feature>
<gene>
    <name evidence="3" type="ORF">CERSUDRAFT_125153</name>
</gene>
<reference evidence="3 4" key="1">
    <citation type="journal article" date="2012" name="Proc. Natl. Acad. Sci. U.S.A.">
        <title>Comparative genomics of Ceriporiopsis subvermispora and Phanerochaete chrysosporium provide insight into selective ligninolysis.</title>
        <authorList>
            <person name="Fernandez-Fueyo E."/>
            <person name="Ruiz-Duenas F.J."/>
            <person name="Ferreira P."/>
            <person name="Floudas D."/>
            <person name="Hibbett D.S."/>
            <person name="Canessa P."/>
            <person name="Larrondo L.F."/>
            <person name="James T.Y."/>
            <person name="Seelenfreund D."/>
            <person name="Lobos S."/>
            <person name="Polanco R."/>
            <person name="Tello M."/>
            <person name="Honda Y."/>
            <person name="Watanabe T."/>
            <person name="Watanabe T."/>
            <person name="Ryu J.S."/>
            <person name="Kubicek C.P."/>
            <person name="Schmoll M."/>
            <person name="Gaskell J."/>
            <person name="Hammel K.E."/>
            <person name="St John F.J."/>
            <person name="Vanden Wymelenberg A."/>
            <person name="Sabat G."/>
            <person name="Splinter BonDurant S."/>
            <person name="Syed K."/>
            <person name="Yadav J.S."/>
            <person name="Doddapaneni H."/>
            <person name="Subramanian V."/>
            <person name="Lavin J.L."/>
            <person name="Oguiza J.A."/>
            <person name="Perez G."/>
            <person name="Pisabarro A.G."/>
            <person name="Ramirez L."/>
            <person name="Santoyo F."/>
            <person name="Master E."/>
            <person name="Coutinho P.M."/>
            <person name="Henrissat B."/>
            <person name="Lombard V."/>
            <person name="Magnuson J.K."/>
            <person name="Kuees U."/>
            <person name="Hori C."/>
            <person name="Igarashi K."/>
            <person name="Samejima M."/>
            <person name="Held B.W."/>
            <person name="Barry K.W."/>
            <person name="LaButti K.M."/>
            <person name="Lapidus A."/>
            <person name="Lindquist E.A."/>
            <person name="Lucas S.M."/>
            <person name="Riley R."/>
            <person name="Salamov A.A."/>
            <person name="Hoffmeister D."/>
            <person name="Schwenk D."/>
            <person name="Hadar Y."/>
            <person name="Yarden O."/>
            <person name="de Vries R.P."/>
            <person name="Wiebenga A."/>
            <person name="Stenlid J."/>
            <person name="Eastwood D."/>
            <person name="Grigoriev I.V."/>
            <person name="Berka R.M."/>
            <person name="Blanchette R.A."/>
            <person name="Kersten P."/>
            <person name="Martinez A.T."/>
            <person name="Vicuna R."/>
            <person name="Cullen D."/>
        </authorList>
    </citation>
    <scope>NUCLEOTIDE SEQUENCE [LARGE SCALE GENOMIC DNA]</scope>
    <source>
        <strain evidence="3 4">B</strain>
    </source>
</reference>
<feature type="compositionally biased region" description="Polar residues" evidence="2">
    <location>
        <begin position="279"/>
        <end position="291"/>
    </location>
</feature>
<feature type="compositionally biased region" description="Basic and acidic residues" evidence="2">
    <location>
        <begin position="373"/>
        <end position="391"/>
    </location>
</feature>
<organism evidence="3 4">
    <name type="scientific">Ceriporiopsis subvermispora (strain B)</name>
    <name type="common">White-rot fungus</name>
    <name type="synonym">Gelatoporia subvermispora</name>
    <dbReference type="NCBI Taxonomy" id="914234"/>
    <lineage>
        <taxon>Eukaryota</taxon>
        <taxon>Fungi</taxon>
        <taxon>Dikarya</taxon>
        <taxon>Basidiomycota</taxon>
        <taxon>Agaricomycotina</taxon>
        <taxon>Agaricomycetes</taxon>
        <taxon>Polyporales</taxon>
        <taxon>Gelatoporiaceae</taxon>
        <taxon>Gelatoporia</taxon>
    </lineage>
</organism>
<protein>
    <submittedName>
        <fullName evidence="3">Uncharacterized protein</fullName>
    </submittedName>
</protein>
<dbReference type="HOGENOM" id="CLU_478952_0_0_1"/>
<feature type="coiled-coil region" evidence="1">
    <location>
        <begin position="521"/>
        <end position="548"/>
    </location>
</feature>
<feature type="compositionally biased region" description="Polar residues" evidence="2">
    <location>
        <begin position="307"/>
        <end position="316"/>
    </location>
</feature>
<evidence type="ECO:0000256" key="2">
    <source>
        <dbReference type="SAM" id="MobiDB-lite"/>
    </source>
</evidence>